<accession>A0ABT4V5F3</accession>
<sequence length="107" mass="11857">MTYQYNAPGIVQHSPEQACEQEDLGFCEGSVLDDGSVLLHQVRQPDGDPFTSATSTHYMLDGSVTMITAYNYDPILDDQKDPKSRPEVAVPFEQLDVLALDPELALR</sequence>
<keyword evidence="2" id="KW-1185">Reference proteome</keyword>
<proteinExistence type="predicted"/>
<evidence type="ECO:0000313" key="2">
    <source>
        <dbReference type="Proteomes" id="UP001210380"/>
    </source>
</evidence>
<protein>
    <submittedName>
        <fullName evidence="1">Uncharacterized protein</fullName>
    </submittedName>
</protein>
<dbReference type="Proteomes" id="UP001210380">
    <property type="component" value="Unassembled WGS sequence"/>
</dbReference>
<evidence type="ECO:0000313" key="1">
    <source>
        <dbReference type="EMBL" id="MDA3629195.1"/>
    </source>
</evidence>
<comment type="caution">
    <text evidence="1">The sequence shown here is derived from an EMBL/GenBank/DDBJ whole genome shotgun (WGS) entry which is preliminary data.</text>
</comment>
<organism evidence="1 2">
    <name type="scientific">Saccharopolyspora oryzae</name>
    <dbReference type="NCBI Taxonomy" id="2997343"/>
    <lineage>
        <taxon>Bacteria</taxon>
        <taxon>Bacillati</taxon>
        <taxon>Actinomycetota</taxon>
        <taxon>Actinomycetes</taxon>
        <taxon>Pseudonocardiales</taxon>
        <taxon>Pseudonocardiaceae</taxon>
        <taxon>Saccharopolyspora</taxon>
    </lineage>
</organism>
<name>A0ABT4V5F3_9PSEU</name>
<reference evidence="1 2" key="1">
    <citation type="submission" date="2022-11" db="EMBL/GenBank/DDBJ databases">
        <title>Draft genome sequence of Saccharopolyspora sp. WRP15-2 isolated from rhizosphere soils of wild rice in Thailand.</title>
        <authorList>
            <person name="Duangmal K."/>
            <person name="Kammanee S."/>
            <person name="Muangham S."/>
        </authorList>
    </citation>
    <scope>NUCLEOTIDE SEQUENCE [LARGE SCALE GENOMIC DNA]</scope>
    <source>
        <strain evidence="1 2">WRP15-2</strain>
    </source>
</reference>
<gene>
    <name evidence="1" type="ORF">OU415_27455</name>
</gene>
<dbReference type="EMBL" id="JAQGLA010000062">
    <property type="protein sequence ID" value="MDA3629195.1"/>
    <property type="molecule type" value="Genomic_DNA"/>
</dbReference>
<dbReference type="RefSeq" id="WP_270952228.1">
    <property type="nucleotide sequence ID" value="NZ_JAQGLA010000062.1"/>
</dbReference>